<dbReference type="Gene3D" id="3.40.50.1240">
    <property type="entry name" value="Phosphoglycerate mutase-like"/>
    <property type="match status" value="1"/>
</dbReference>
<dbReference type="EMBL" id="QGKM01000045">
    <property type="protein sequence ID" value="PWQ95482.1"/>
    <property type="molecule type" value="Genomic_DNA"/>
</dbReference>
<evidence type="ECO:0000256" key="3">
    <source>
        <dbReference type="PIRSR" id="PIRSR613078-2"/>
    </source>
</evidence>
<dbReference type="Proteomes" id="UP000245539">
    <property type="component" value="Unassembled WGS sequence"/>
</dbReference>
<gene>
    <name evidence="4" type="ORF">DKW60_14805</name>
</gene>
<feature type="binding site" evidence="3">
    <location>
        <begin position="9"/>
        <end position="16"/>
    </location>
    <ligand>
        <name>substrate</name>
    </ligand>
</feature>
<dbReference type="InterPro" id="IPR029033">
    <property type="entry name" value="His_PPase_superfam"/>
</dbReference>
<dbReference type="InterPro" id="IPR051695">
    <property type="entry name" value="Phosphoglycerate_Mutase"/>
</dbReference>
<dbReference type="PIRSF" id="PIRSF000709">
    <property type="entry name" value="6PFK_2-Ptase"/>
    <property type="match status" value="1"/>
</dbReference>
<dbReference type="CDD" id="cd07067">
    <property type="entry name" value="HP_PGM_like"/>
    <property type="match status" value="1"/>
</dbReference>
<dbReference type="GO" id="GO:0004331">
    <property type="term" value="F:fructose-2,6-bisphosphate 2-phosphatase activity"/>
    <property type="evidence" value="ECO:0007669"/>
    <property type="project" value="TreeGrafter"/>
</dbReference>
<keyword evidence="1" id="KW-0378">Hydrolase</keyword>
<accession>A0A317CGW3</accession>
<dbReference type="OrthoDB" id="9781415at2"/>
<protein>
    <submittedName>
        <fullName evidence="4">Histidine phosphatase family protein</fullName>
    </submittedName>
</protein>
<proteinExistence type="predicted"/>
<evidence type="ECO:0000313" key="5">
    <source>
        <dbReference type="Proteomes" id="UP000245539"/>
    </source>
</evidence>
<dbReference type="InterPro" id="IPR013078">
    <property type="entry name" value="His_Pase_superF_clade-1"/>
</dbReference>
<dbReference type="GO" id="GO:0043456">
    <property type="term" value="P:regulation of pentose-phosphate shunt"/>
    <property type="evidence" value="ECO:0007669"/>
    <property type="project" value="TreeGrafter"/>
</dbReference>
<organism evidence="4 5">
    <name type="scientific">Leucothrix pacifica</name>
    <dbReference type="NCBI Taxonomy" id="1247513"/>
    <lineage>
        <taxon>Bacteria</taxon>
        <taxon>Pseudomonadati</taxon>
        <taxon>Pseudomonadota</taxon>
        <taxon>Gammaproteobacteria</taxon>
        <taxon>Thiotrichales</taxon>
        <taxon>Thiotrichaceae</taxon>
        <taxon>Leucothrix</taxon>
    </lineage>
</organism>
<evidence type="ECO:0000256" key="2">
    <source>
        <dbReference type="PIRSR" id="PIRSR613078-1"/>
    </source>
</evidence>
<name>A0A317CGW3_9GAMM</name>
<sequence length="194" mass="21997">MTRKIYVVRHGQTQFNFERKLQGQCNSALTDKGAEQARLVGLKLNEHLVGRDYKVYASSLGRAVQTAHIICEQIGHAKEHLIEDARLQEFGLGHWEEKTIMELEEAFPDLLAERDWILKAPESESYDAVKSRLLHWLSDAPDSHDLVVVSHGLTGIVLRGILLDMSYDDVWQLDLPQDAFFVVENGTVTRVECG</sequence>
<evidence type="ECO:0000313" key="4">
    <source>
        <dbReference type="EMBL" id="PWQ95482.1"/>
    </source>
</evidence>
<dbReference type="PANTHER" id="PTHR46517:SF1">
    <property type="entry name" value="FRUCTOSE-2,6-BISPHOSPHATASE TIGAR"/>
    <property type="match status" value="1"/>
</dbReference>
<dbReference type="Pfam" id="PF00300">
    <property type="entry name" value="His_Phos_1"/>
    <property type="match status" value="1"/>
</dbReference>
<feature type="active site" description="Tele-phosphohistidine intermediate" evidence="2">
    <location>
        <position position="10"/>
    </location>
</feature>
<dbReference type="InterPro" id="IPR001345">
    <property type="entry name" value="PG/BPGM_mutase_AS"/>
</dbReference>
<feature type="binding site" evidence="3">
    <location>
        <position position="62"/>
    </location>
    <ligand>
        <name>substrate</name>
    </ligand>
</feature>
<evidence type="ECO:0000256" key="1">
    <source>
        <dbReference type="ARBA" id="ARBA00022801"/>
    </source>
</evidence>
<dbReference type="GO" id="GO:0005829">
    <property type="term" value="C:cytosol"/>
    <property type="evidence" value="ECO:0007669"/>
    <property type="project" value="TreeGrafter"/>
</dbReference>
<dbReference type="SMART" id="SM00855">
    <property type="entry name" value="PGAM"/>
    <property type="match status" value="1"/>
</dbReference>
<dbReference type="AlphaFoldDB" id="A0A317CGW3"/>
<reference evidence="4 5" key="1">
    <citation type="submission" date="2018-05" db="EMBL/GenBank/DDBJ databases">
        <title>Leucothrix arctica sp. nov., isolated from Arctic seawater.</title>
        <authorList>
            <person name="Choi A."/>
            <person name="Baek K."/>
        </authorList>
    </citation>
    <scope>NUCLEOTIDE SEQUENCE [LARGE SCALE GENOMIC DNA]</scope>
    <source>
        <strain evidence="4 5">JCM 18388</strain>
    </source>
</reference>
<feature type="active site" description="Proton donor/acceptor" evidence="2">
    <location>
        <position position="89"/>
    </location>
</feature>
<dbReference type="SUPFAM" id="SSF53254">
    <property type="entry name" value="Phosphoglycerate mutase-like"/>
    <property type="match status" value="1"/>
</dbReference>
<keyword evidence="5" id="KW-1185">Reference proteome</keyword>
<dbReference type="RefSeq" id="WP_109838437.1">
    <property type="nucleotide sequence ID" value="NZ_QGKM01000045.1"/>
</dbReference>
<dbReference type="PROSITE" id="PS00175">
    <property type="entry name" value="PG_MUTASE"/>
    <property type="match status" value="1"/>
</dbReference>
<dbReference type="GO" id="GO:0045820">
    <property type="term" value="P:negative regulation of glycolytic process"/>
    <property type="evidence" value="ECO:0007669"/>
    <property type="project" value="TreeGrafter"/>
</dbReference>
<dbReference type="PANTHER" id="PTHR46517">
    <property type="entry name" value="FRUCTOSE-2,6-BISPHOSPHATASE TIGAR"/>
    <property type="match status" value="1"/>
</dbReference>
<comment type="caution">
    <text evidence="4">The sequence shown here is derived from an EMBL/GenBank/DDBJ whole genome shotgun (WGS) entry which is preliminary data.</text>
</comment>